<comment type="caution">
    <text evidence="2">The sequence shown here is derived from an EMBL/GenBank/DDBJ whole genome shotgun (WGS) entry which is preliminary data.</text>
</comment>
<feature type="region of interest" description="Disordered" evidence="1">
    <location>
        <begin position="63"/>
        <end position="84"/>
    </location>
</feature>
<evidence type="ECO:0000313" key="2">
    <source>
        <dbReference type="EMBL" id="CAF0795980.1"/>
    </source>
</evidence>
<name>A0A813SKY4_9BILA</name>
<proteinExistence type="predicted"/>
<dbReference type="Proteomes" id="UP000663845">
    <property type="component" value="Unassembled WGS sequence"/>
</dbReference>
<dbReference type="AlphaFoldDB" id="A0A813SKY4"/>
<sequence length="84" mass="8869">MTSKQAAANTPSPISIAAKGYAVDSASTPFKLFNFERRMPAAGDVFIRIHYCVIRTKVLRQAPAPTTTGGGTTVKAARQNDGDG</sequence>
<gene>
    <name evidence="2" type="ORF">JYZ213_LOCUS4989</name>
</gene>
<evidence type="ECO:0000313" key="3">
    <source>
        <dbReference type="Proteomes" id="UP000663845"/>
    </source>
</evidence>
<reference evidence="2" key="1">
    <citation type="submission" date="2021-02" db="EMBL/GenBank/DDBJ databases">
        <authorList>
            <person name="Nowell W R."/>
        </authorList>
    </citation>
    <scope>NUCLEOTIDE SEQUENCE</scope>
</reference>
<organism evidence="2 3">
    <name type="scientific">Adineta steineri</name>
    <dbReference type="NCBI Taxonomy" id="433720"/>
    <lineage>
        <taxon>Eukaryota</taxon>
        <taxon>Metazoa</taxon>
        <taxon>Spiralia</taxon>
        <taxon>Gnathifera</taxon>
        <taxon>Rotifera</taxon>
        <taxon>Eurotatoria</taxon>
        <taxon>Bdelloidea</taxon>
        <taxon>Adinetida</taxon>
        <taxon>Adinetidae</taxon>
        <taxon>Adineta</taxon>
    </lineage>
</organism>
<evidence type="ECO:0000256" key="1">
    <source>
        <dbReference type="SAM" id="MobiDB-lite"/>
    </source>
</evidence>
<dbReference type="EMBL" id="CAJNOG010000029">
    <property type="protein sequence ID" value="CAF0795980.1"/>
    <property type="molecule type" value="Genomic_DNA"/>
</dbReference>
<protein>
    <submittedName>
        <fullName evidence="2">Uncharacterized protein</fullName>
    </submittedName>
</protein>
<accession>A0A813SKY4</accession>